<feature type="binding site" evidence="3">
    <location>
        <position position="131"/>
    </location>
    <ligand>
        <name>a divalent metal cation</name>
        <dbReference type="ChEBI" id="CHEBI:60240"/>
    </ligand>
</feature>
<feature type="binding site" evidence="3">
    <location>
        <position position="127"/>
    </location>
    <ligand>
        <name>a divalent metal cation</name>
        <dbReference type="ChEBI" id="CHEBI:60240"/>
    </ligand>
</feature>
<reference evidence="4 5" key="1">
    <citation type="submission" date="2018-06" db="EMBL/GenBank/DDBJ databases">
        <title>Mucibacter soli gen. nov., sp. nov., a new member of the family Chitinophagaceae producing mucin.</title>
        <authorList>
            <person name="Kim M.-K."/>
            <person name="Park S."/>
            <person name="Kim T.-S."/>
            <person name="Joung Y."/>
            <person name="Han J.-H."/>
            <person name="Kim S.B."/>
        </authorList>
    </citation>
    <scope>NUCLEOTIDE SEQUENCE [LARGE SCALE GENOMIC DNA]</scope>
    <source>
        <strain evidence="4 5">R1-15</strain>
    </source>
</reference>
<evidence type="ECO:0000256" key="3">
    <source>
        <dbReference type="PIRSR" id="PIRSR607837-1"/>
    </source>
</evidence>
<dbReference type="RefSeq" id="WP_110999912.1">
    <property type="nucleotide sequence ID" value="NZ_QKTW01000022.1"/>
</dbReference>
<name>A0A2W2AV28_9BACT</name>
<dbReference type="InterPro" id="IPR034660">
    <property type="entry name" value="DinB/YfiT-like"/>
</dbReference>
<comment type="similarity">
    <text evidence="1">Belongs to the DinB family.</text>
</comment>
<dbReference type="OrthoDB" id="119432at2"/>
<protein>
    <recommendedName>
        <fullName evidence="6">Damage-inducible protein DinB</fullName>
    </recommendedName>
</protein>
<keyword evidence="5" id="KW-1185">Reference proteome</keyword>
<dbReference type="SUPFAM" id="SSF109854">
    <property type="entry name" value="DinB/YfiT-like putative metalloenzymes"/>
    <property type="match status" value="1"/>
</dbReference>
<keyword evidence="2 3" id="KW-0479">Metal-binding</keyword>
<feature type="binding site" evidence="3">
    <location>
        <position position="48"/>
    </location>
    <ligand>
        <name>a divalent metal cation</name>
        <dbReference type="ChEBI" id="CHEBI:60240"/>
    </ligand>
</feature>
<dbReference type="AlphaFoldDB" id="A0A2W2AV28"/>
<dbReference type="Gene3D" id="1.20.120.450">
    <property type="entry name" value="dinb family like domain"/>
    <property type="match status" value="1"/>
</dbReference>
<organism evidence="4 5">
    <name type="scientific">Taibaiella soli</name>
    <dbReference type="NCBI Taxonomy" id="1649169"/>
    <lineage>
        <taxon>Bacteria</taxon>
        <taxon>Pseudomonadati</taxon>
        <taxon>Bacteroidota</taxon>
        <taxon>Chitinophagia</taxon>
        <taxon>Chitinophagales</taxon>
        <taxon>Chitinophagaceae</taxon>
        <taxon>Taibaiella</taxon>
    </lineage>
</organism>
<evidence type="ECO:0000256" key="2">
    <source>
        <dbReference type="ARBA" id="ARBA00022723"/>
    </source>
</evidence>
<accession>A0A2W2AV28</accession>
<proteinExistence type="inferred from homology"/>
<evidence type="ECO:0000256" key="1">
    <source>
        <dbReference type="ARBA" id="ARBA00008635"/>
    </source>
</evidence>
<dbReference type="Proteomes" id="UP000248745">
    <property type="component" value="Unassembled WGS sequence"/>
</dbReference>
<evidence type="ECO:0008006" key="6">
    <source>
        <dbReference type="Google" id="ProtNLM"/>
    </source>
</evidence>
<comment type="caution">
    <text evidence="4">The sequence shown here is derived from an EMBL/GenBank/DDBJ whole genome shotgun (WGS) entry which is preliminary data.</text>
</comment>
<evidence type="ECO:0000313" key="4">
    <source>
        <dbReference type="EMBL" id="PZF71538.1"/>
    </source>
</evidence>
<dbReference type="InterPro" id="IPR007837">
    <property type="entry name" value="DinB"/>
</dbReference>
<sequence length="166" mass="19054">MYRLIEDFVTDWKHEAESTLKIFSELTDASLTEHVAGYKRTIGRLAWHITQTTTEMMHRVGLFDNDALEQVPQPATVSEIAADFKKYADALVENIQQKWTDATLLEKRHMYGEEWVNGITLSILIKHMAHHRAQITVLMRQLGLVVPGVYGPANEEWLAFGMQPME</sequence>
<evidence type="ECO:0000313" key="5">
    <source>
        <dbReference type="Proteomes" id="UP000248745"/>
    </source>
</evidence>
<dbReference type="Pfam" id="PF05163">
    <property type="entry name" value="DinB"/>
    <property type="match status" value="1"/>
</dbReference>
<gene>
    <name evidence="4" type="ORF">DN068_15795</name>
</gene>
<dbReference type="GO" id="GO:0046872">
    <property type="term" value="F:metal ion binding"/>
    <property type="evidence" value="ECO:0007669"/>
    <property type="project" value="UniProtKB-KW"/>
</dbReference>
<dbReference type="EMBL" id="QKTW01000022">
    <property type="protein sequence ID" value="PZF71538.1"/>
    <property type="molecule type" value="Genomic_DNA"/>
</dbReference>